<evidence type="ECO:0008006" key="3">
    <source>
        <dbReference type="Google" id="ProtNLM"/>
    </source>
</evidence>
<keyword evidence="2" id="KW-1185">Reference proteome</keyword>
<proteinExistence type="predicted"/>
<evidence type="ECO:0000313" key="1">
    <source>
        <dbReference type="EMBL" id="GCD98584.1"/>
    </source>
</evidence>
<organism evidence="1 2">
    <name type="scientific">Embleya hyalina</name>
    <dbReference type="NCBI Taxonomy" id="516124"/>
    <lineage>
        <taxon>Bacteria</taxon>
        <taxon>Bacillati</taxon>
        <taxon>Actinomycetota</taxon>
        <taxon>Actinomycetes</taxon>
        <taxon>Kitasatosporales</taxon>
        <taxon>Streptomycetaceae</taxon>
        <taxon>Embleya</taxon>
    </lineage>
</organism>
<accession>A0A401YVE1</accession>
<sequence length="199" mass="21718">MSDGSEPKSTGCLVVSGMPGAGKSTVAPLVAARYPRAAHISGDVLSYMVVQGRVGFAGEPAEESRRQLRLCVRNMCALADNFAADDILPIVEYPIDSPELLEFMVGLLRTAPVMFVVLAPPLEVCRERNAARPVRERVDFDYGPQYRAMRERLGGVGWWLDNSDRTPVETADLIAAHARDRARVTSRADHRVPRTAGGV</sequence>
<comment type="caution">
    <text evidence="1">The sequence shown here is derived from an EMBL/GenBank/DDBJ whole genome shotgun (WGS) entry which is preliminary data.</text>
</comment>
<dbReference type="SUPFAM" id="SSF52540">
    <property type="entry name" value="P-loop containing nucleoside triphosphate hydrolases"/>
    <property type="match status" value="1"/>
</dbReference>
<name>A0A401YVE1_9ACTN</name>
<dbReference type="RefSeq" id="WP_126640469.1">
    <property type="nucleotide sequence ID" value="NZ_BIFH01000028.1"/>
</dbReference>
<dbReference type="EMBL" id="BIFH01000028">
    <property type="protein sequence ID" value="GCD98584.1"/>
    <property type="molecule type" value="Genomic_DNA"/>
</dbReference>
<dbReference type="OrthoDB" id="1649389at2"/>
<evidence type="ECO:0000313" key="2">
    <source>
        <dbReference type="Proteomes" id="UP000286931"/>
    </source>
</evidence>
<dbReference type="Pfam" id="PF13671">
    <property type="entry name" value="AAA_33"/>
    <property type="match status" value="1"/>
</dbReference>
<protein>
    <recommendedName>
        <fullName evidence="3">Phosphotransferase</fullName>
    </recommendedName>
</protein>
<dbReference type="AlphaFoldDB" id="A0A401YVE1"/>
<dbReference type="InterPro" id="IPR027417">
    <property type="entry name" value="P-loop_NTPase"/>
</dbReference>
<dbReference type="Gene3D" id="3.40.50.300">
    <property type="entry name" value="P-loop containing nucleotide triphosphate hydrolases"/>
    <property type="match status" value="1"/>
</dbReference>
<dbReference type="Proteomes" id="UP000286931">
    <property type="component" value="Unassembled WGS sequence"/>
</dbReference>
<gene>
    <name evidence="1" type="ORF">EHYA_06295</name>
</gene>
<reference evidence="1 2" key="1">
    <citation type="submission" date="2018-12" db="EMBL/GenBank/DDBJ databases">
        <title>Draft genome sequence of Embleya hyalina NBRC 13850T.</title>
        <authorList>
            <person name="Komaki H."/>
            <person name="Hosoyama A."/>
            <person name="Kimura A."/>
            <person name="Ichikawa N."/>
            <person name="Tamura T."/>
        </authorList>
    </citation>
    <scope>NUCLEOTIDE SEQUENCE [LARGE SCALE GENOMIC DNA]</scope>
    <source>
        <strain evidence="1 2">NBRC 13850</strain>
    </source>
</reference>